<keyword evidence="3" id="KW-1185">Reference proteome</keyword>
<dbReference type="InterPro" id="IPR051554">
    <property type="entry name" value="Acetyltransferase_Eis"/>
</dbReference>
<dbReference type="GO" id="GO:0016746">
    <property type="term" value="F:acyltransferase activity"/>
    <property type="evidence" value="ECO:0007669"/>
    <property type="project" value="UniProtKB-KW"/>
</dbReference>
<organism evidence="2 3">
    <name type="scientific">Oceanobacillus longus</name>
    <dbReference type="NCBI Taxonomy" id="930120"/>
    <lineage>
        <taxon>Bacteria</taxon>
        <taxon>Bacillati</taxon>
        <taxon>Bacillota</taxon>
        <taxon>Bacilli</taxon>
        <taxon>Bacillales</taxon>
        <taxon>Bacillaceae</taxon>
        <taxon>Oceanobacillus</taxon>
    </lineage>
</organism>
<dbReference type="Pfam" id="PF13530">
    <property type="entry name" value="SCP2_2"/>
    <property type="match status" value="1"/>
</dbReference>
<comment type="caution">
    <text evidence="2">The sequence shown here is derived from an EMBL/GenBank/DDBJ whole genome shotgun (WGS) entry which is preliminary data.</text>
</comment>
<dbReference type="EMBL" id="JBHSAO010000017">
    <property type="protein sequence ID" value="MFC4025602.1"/>
    <property type="molecule type" value="Genomic_DNA"/>
</dbReference>
<evidence type="ECO:0000313" key="3">
    <source>
        <dbReference type="Proteomes" id="UP001595772"/>
    </source>
</evidence>
<dbReference type="CDD" id="cd04301">
    <property type="entry name" value="NAT_SF"/>
    <property type="match status" value="1"/>
</dbReference>
<dbReference type="Proteomes" id="UP001595772">
    <property type="component" value="Unassembled WGS sequence"/>
</dbReference>
<reference evidence="3" key="1">
    <citation type="journal article" date="2019" name="Int. J. Syst. Evol. Microbiol.">
        <title>The Global Catalogue of Microorganisms (GCM) 10K type strain sequencing project: providing services to taxonomists for standard genome sequencing and annotation.</title>
        <authorList>
            <consortium name="The Broad Institute Genomics Platform"/>
            <consortium name="The Broad Institute Genome Sequencing Center for Infectious Disease"/>
            <person name="Wu L."/>
            <person name="Ma J."/>
        </authorList>
    </citation>
    <scope>NUCLEOTIDE SEQUENCE [LARGE SCALE GENOMIC DNA]</scope>
    <source>
        <strain evidence="3">IBRC-M 10703</strain>
    </source>
</reference>
<dbReference type="PROSITE" id="PS51186">
    <property type="entry name" value="GNAT"/>
    <property type="match status" value="1"/>
</dbReference>
<proteinExistence type="predicted"/>
<feature type="domain" description="N-acetyltransferase" evidence="1">
    <location>
        <begin position="1"/>
        <end position="145"/>
    </location>
</feature>
<dbReference type="PANTHER" id="PTHR37817:SF1">
    <property type="entry name" value="N-ACETYLTRANSFERASE EIS"/>
    <property type="match status" value="1"/>
</dbReference>
<evidence type="ECO:0000313" key="2">
    <source>
        <dbReference type="EMBL" id="MFC4025602.1"/>
    </source>
</evidence>
<sequence length="388" mass="45752">MEIQQLYSKDYDQIFRLSQFAFQYKLTEEALIKKKEEADRHIIWGWMDKERLAAKLHLIPLSVYINGKTFKMGGISSVSTWPEYRRNGMVKQLLSHALNHMKENGQMVSYLHPFSVPFYRKFGWEIAFNEKHYTIPTEKLQRNWEADGYVRRVEADIELLHPIYSEFALKFNGMLTRDKKWWEQRILTEDELVAVCYNTNDEADGYMIYTVKDNLLQVEELVYNSLNSWKLLLEFIANHDSMAKEVKMTVSENDNLPLLVNEPRFKQENAPYFMARIVDVLAFLKEFPFEQVPGTSLVIHVEDIFLPENGGFYWINQMNGNTRVSHQHDNSTEMVDISCTVQQLAALLFGYKRPLEFYRAGLIQGNDETMVHLEKLIPDRQTFFSDFF</sequence>
<dbReference type="InterPro" id="IPR041380">
    <property type="entry name" value="Acetyltransf_17"/>
</dbReference>
<dbReference type="SUPFAM" id="SSF55718">
    <property type="entry name" value="SCP-like"/>
    <property type="match status" value="1"/>
</dbReference>
<name>A0ABV8H424_9BACI</name>
<dbReference type="InterPro" id="IPR025559">
    <property type="entry name" value="Eis_dom"/>
</dbReference>
<dbReference type="RefSeq" id="WP_379498098.1">
    <property type="nucleotide sequence ID" value="NZ_JBHSAO010000017.1"/>
</dbReference>
<dbReference type="InterPro" id="IPR016181">
    <property type="entry name" value="Acyl_CoA_acyltransferase"/>
</dbReference>
<dbReference type="Pfam" id="PF17668">
    <property type="entry name" value="Acetyltransf_17"/>
    <property type="match status" value="1"/>
</dbReference>
<dbReference type="Gene3D" id="3.30.1050.10">
    <property type="entry name" value="SCP2 sterol-binding domain"/>
    <property type="match status" value="1"/>
</dbReference>
<dbReference type="Pfam" id="PF13527">
    <property type="entry name" value="Acetyltransf_9"/>
    <property type="match status" value="1"/>
</dbReference>
<keyword evidence="2" id="KW-0808">Transferase</keyword>
<dbReference type="InterPro" id="IPR000182">
    <property type="entry name" value="GNAT_dom"/>
</dbReference>
<evidence type="ECO:0000259" key="1">
    <source>
        <dbReference type="PROSITE" id="PS51186"/>
    </source>
</evidence>
<gene>
    <name evidence="2" type="primary">eis</name>
    <name evidence="2" type="ORF">ACFOUV_17630</name>
</gene>
<dbReference type="Gene3D" id="3.40.630.30">
    <property type="match status" value="2"/>
</dbReference>
<accession>A0ABV8H424</accession>
<dbReference type="SUPFAM" id="SSF55729">
    <property type="entry name" value="Acyl-CoA N-acyltransferases (Nat)"/>
    <property type="match status" value="1"/>
</dbReference>
<protein>
    <submittedName>
        <fullName evidence="2">Enhanced intracellular survival protein Eis</fullName>
        <ecNumber evidence="2">2.3.1.-</ecNumber>
    </submittedName>
</protein>
<dbReference type="PANTHER" id="PTHR37817">
    <property type="entry name" value="N-ACETYLTRANSFERASE EIS"/>
    <property type="match status" value="1"/>
</dbReference>
<dbReference type="InterPro" id="IPR036527">
    <property type="entry name" value="SCP2_sterol-bd_dom_sf"/>
</dbReference>
<dbReference type="EC" id="2.3.1.-" evidence="2"/>
<keyword evidence="2" id="KW-0012">Acyltransferase</keyword>